<feature type="transmembrane region" description="Helical" evidence="1">
    <location>
        <begin position="65"/>
        <end position="86"/>
    </location>
</feature>
<keyword evidence="3" id="KW-1185">Reference proteome</keyword>
<dbReference type="AlphaFoldDB" id="A0A844CQQ6"/>
<dbReference type="EMBL" id="SZWE01000002">
    <property type="protein sequence ID" value="MRU16922.1"/>
    <property type="molecule type" value="Genomic_DNA"/>
</dbReference>
<dbReference type="PANTHER" id="PTHR34980">
    <property type="entry name" value="INNER MEMBRANE PROTEIN-RELATED-RELATED"/>
    <property type="match status" value="1"/>
</dbReference>
<reference evidence="2 3" key="1">
    <citation type="submission" date="2019-05" db="EMBL/GenBank/DDBJ databases">
        <title>Roseovarius bejariae sp. nov., a moderately halophylic bacterium isolated from a saline soil in Rambla Salada (Murcia).</title>
        <authorList>
            <person name="Castro D.J."/>
            <person name="Gomez-Altuve A."/>
            <person name="Reina J.C."/>
            <person name="Rodriguez M."/>
            <person name="Sampedro I."/>
            <person name="Llamas I."/>
            <person name="Martinez-Checa F."/>
        </authorList>
    </citation>
    <scope>NUCLEOTIDE SEQUENCE [LARGE SCALE GENOMIC DNA]</scope>
    <source>
        <strain evidence="2 3">A21</strain>
    </source>
</reference>
<feature type="transmembrane region" description="Helical" evidence="1">
    <location>
        <begin position="174"/>
        <end position="197"/>
    </location>
</feature>
<keyword evidence="1" id="KW-0812">Transmembrane</keyword>
<evidence type="ECO:0000256" key="1">
    <source>
        <dbReference type="SAM" id="Phobius"/>
    </source>
</evidence>
<keyword evidence="1" id="KW-0472">Membrane</keyword>
<organism evidence="2 3">
    <name type="scientific">Roseovarius bejariae</name>
    <dbReference type="NCBI Taxonomy" id="2576383"/>
    <lineage>
        <taxon>Bacteria</taxon>
        <taxon>Pseudomonadati</taxon>
        <taxon>Pseudomonadota</taxon>
        <taxon>Alphaproteobacteria</taxon>
        <taxon>Rhodobacterales</taxon>
        <taxon>Roseobacteraceae</taxon>
        <taxon>Roseovarius</taxon>
    </lineage>
</organism>
<sequence length="483" mass="54069">MHFKSKVKSCLIEKYWSIQGRASRSEFWGFTLFTLAVMVLLALFTGSWRMKPLFGLWLDPSHGFYLLRIVGTLIELALFVPAITVTIRRFHDIGLSGWWYLTILISSAYITTQLADGEILGPLFGLIALSGVALRKGTYRGEKYGPAPEAPAPENAREYDRSGHKRLWIGLRPLTARIGLAAIGLIGLLDVAIAHLYTPAPQPAPYFDPDRQQVMLRDAGRDRHWGNHDDAVWAFSFPKSANVQPTVDYKRVTLISAEDVEKTHKQGYAVLSTELRPRQPTPDESTLKLLVTLPDFGTLAGTFEDHPNSALEISLPSQQRLYDGTPDWGTVPSFTDEFEKLTRFNCEFDREIAPGITRLQEMSPTSAQAALEAFRNRGPRYETRDGCIGKAAARGASYALTDDTGSATGFGTCQSYRKAAQYGTCRFQFWLPQKRIIEYRFSEEFLPMLRDIDSHARTVLAQATVAHASKNIDLPTRQTAQAQ</sequence>
<name>A0A844CQQ6_9RHOB</name>
<comment type="caution">
    <text evidence="2">The sequence shown here is derived from an EMBL/GenBank/DDBJ whole genome shotgun (WGS) entry which is preliminary data.</text>
</comment>
<evidence type="ECO:0000313" key="2">
    <source>
        <dbReference type="EMBL" id="MRU16922.1"/>
    </source>
</evidence>
<dbReference type="Proteomes" id="UP000564704">
    <property type="component" value="Unassembled WGS sequence"/>
</dbReference>
<dbReference type="GO" id="GO:0005886">
    <property type="term" value="C:plasma membrane"/>
    <property type="evidence" value="ECO:0007669"/>
    <property type="project" value="TreeGrafter"/>
</dbReference>
<dbReference type="Pfam" id="PF05656">
    <property type="entry name" value="DUF805"/>
    <property type="match status" value="1"/>
</dbReference>
<feature type="transmembrane region" description="Helical" evidence="1">
    <location>
        <begin position="93"/>
        <end position="111"/>
    </location>
</feature>
<feature type="transmembrane region" description="Helical" evidence="1">
    <location>
        <begin position="27"/>
        <end position="45"/>
    </location>
</feature>
<dbReference type="PANTHER" id="PTHR34980:SF2">
    <property type="entry name" value="INNER MEMBRANE PROTEIN YHAH-RELATED"/>
    <property type="match status" value="1"/>
</dbReference>
<evidence type="ECO:0000313" key="3">
    <source>
        <dbReference type="Proteomes" id="UP000564704"/>
    </source>
</evidence>
<dbReference type="InterPro" id="IPR008523">
    <property type="entry name" value="DUF805"/>
</dbReference>
<proteinExistence type="predicted"/>
<accession>A0A844CQQ6</accession>
<gene>
    <name evidence="2" type="ORF">FDP25_15880</name>
</gene>
<keyword evidence="1" id="KW-1133">Transmembrane helix</keyword>
<dbReference type="OrthoDB" id="9812349at2"/>
<feature type="transmembrane region" description="Helical" evidence="1">
    <location>
        <begin position="117"/>
        <end position="134"/>
    </location>
</feature>
<protein>
    <submittedName>
        <fullName evidence="2">DUF805 domain-containing protein</fullName>
    </submittedName>
</protein>
<dbReference type="RefSeq" id="WP_154154607.1">
    <property type="nucleotide sequence ID" value="NZ_SZWE01000002.1"/>
</dbReference>